<evidence type="ECO:0000313" key="2">
    <source>
        <dbReference type="EMBL" id="PMD55442.1"/>
    </source>
</evidence>
<reference evidence="2 3" key="1">
    <citation type="submission" date="2016-04" db="EMBL/GenBank/DDBJ databases">
        <title>A degradative enzymes factory behind the ericoid mycorrhizal symbiosis.</title>
        <authorList>
            <consortium name="DOE Joint Genome Institute"/>
            <person name="Martino E."/>
            <person name="Morin E."/>
            <person name="Grelet G."/>
            <person name="Kuo A."/>
            <person name="Kohler A."/>
            <person name="Daghino S."/>
            <person name="Barry K."/>
            <person name="Choi C."/>
            <person name="Cichocki N."/>
            <person name="Clum A."/>
            <person name="Copeland A."/>
            <person name="Hainaut M."/>
            <person name="Haridas S."/>
            <person name="Labutti K."/>
            <person name="Lindquist E."/>
            <person name="Lipzen A."/>
            <person name="Khouja H.-R."/>
            <person name="Murat C."/>
            <person name="Ohm R."/>
            <person name="Olson A."/>
            <person name="Spatafora J."/>
            <person name="Veneault-Fourrey C."/>
            <person name="Henrissat B."/>
            <person name="Grigoriev I."/>
            <person name="Martin F."/>
            <person name="Perotto S."/>
        </authorList>
    </citation>
    <scope>NUCLEOTIDE SEQUENCE [LARGE SCALE GENOMIC DNA]</scope>
    <source>
        <strain evidence="2 3">E</strain>
    </source>
</reference>
<dbReference type="EMBL" id="KZ613855">
    <property type="protein sequence ID" value="PMD55442.1"/>
    <property type="molecule type" value="Genomic_DNA"/>
</dbReference>
<dbReference type="InParanoid" id="A0A2J6SXE0"/>
<dbReference type="RefSeq" id="XP_024732346.1">
    <property type="nucleotide sequence ID" value="XM_024883632.1"/>
</dbReference>
<gene>
    <name evidence="2" type="ORF">K444DRAFT_633584</name>
</gene>
<accession>A0A2J6SXE0</accession>
<evidence type="ECO:0000313" key="3">
    <source>
        <dbReference type="Proteomes" id="UP000235371"/>
    </source>
</evidence>
<dbReference type="OrthoDB" id="10429247at2759"/>
<organism evidence="2 3">
    <name type="scientific">Hyaloscypha bicolor E</name>
    <dbReference type="NCBI Taxonomy" id="1095630"/>
    <lineage>
        <taxon>Eukaryota</taxon>
        <taxon>Fungi</taxon>
        <taxon>Dikarya</taxon>
        <taxon>Ascomycota</taxon>
        <taxon>Pezizomycotina</taxon>
        <taxon>Leotiomycetes</taxon>
        <taxon>Helotiales</taxon>
        <taxon>Hyaloscyphaceae</taxon>
        <taxon>Hyaloscypha</taxon>
        <taxon>Hyaloscypha bicolor</taxon>
    </lineage>
</organism>
<evidence type="ECO:0000256" key="1">
    <source>
        <dbReference type="SAM" id="MobiDB-lite"/>
    </source>
</evidence>
<dbReference type="Proteomes" id="UP000235371">
    <property type="component" value="Unassembled WGS sequence"/>
</dbReference>
<dbReference type="AlphaFoldDB" id="A0A2J6SXE0"/>
<sequence>MSQTLIVTIKTVKASDPLHSKLEIHNSVLYRPDERTERCEPYLVVPSQGLAHAVYETRADRDSQDDHSLDPPTKTDVGLNRCSTTRQAWRTAPSPGVEVDHSNRNSKIQTLGEGLAEAPLSSNKNVHSRHYSAPSLLGSISLPREIGSSARITIYLSSLTSKSDTRRSVPASSPHKFLFGTKQSPPKKGEKDMNDADEPDP</sequence>
<protein>
    <submittedName>
        <fullName evidence="2">Uncharacterized protein</fullName>
    </submittedName>
</protein>
<keyword evidence="3" id="KW-1185">Reference proteome</keyword>
<feature type="region of interest" description="Disordered" evidence="1">
    <location>
        <begin position="161"/>
        <end position="201"/>
    </location>
</feature>
<proteinExistence type="predicted"/>
<dbReference type="GeneID" id="36591709"/>
<name>A0A2J6SXE0_9HELO</name>